<dbReference type="GeneID" id="301683886"/>
<dbReference type="Pfam" id="PF14271">
    <property type="entry name" value="DUF4359"/>
    <property type="match status" value="1"/>
</dbReference>
<evidence type="ECO:0008006" key="3">
    <source>
        <dbReference type="Google" id="ProtNLM"/>
    </source>
</evidence>
<dbReference type="InterPro" id="IPR025578">
    <property type="entry name" value="DUF4359"/>
</dbReference>
<dbReference type="Proteomes" id="UP000326169">
    <property type="component" value="Unassembled WGS sequence"/>
</dbReference>
<comment type="caution">
    <text evidence="1">The sequence shown here is derived from an EMBL/GenBank/DDBJ whole genome shotgun (WGS) entry which is preliminary data.</text>
</comment>
<evidence type="ECO:0000313" key="1">
    <source>
        <dbReference type="EMBL" id="GCE95020.1"/>
    </source>
</evidence>
<organism evidence="1 2">
    <name type="scientific">Limnospira platensis NIES-46</name>
    <dbReference type="NCBI Taxonomy" id="1236695"/>
    <lineage>
        <taxon>Bacteria</taxon>
        <taxon>Bacillati</taxon>
        <taxon>Cyanobacteriota</taxon>
        <taxon>Cyanophyceae</taxon>
        <taxon>Oscillatoriophycideae</taxon>
        <taxon>Oscillatoriales</taxon>
        <taxon>Sirenicapillariaceae</taxon>
        <taxon>Limnospira</taxon>
    </lineage>
</organism>
<sequence length="139" mass="15610">MMKVDRMESSHAGGHISKMAIFLAILAGTMALTNPSRQDYLEYASVKLSQEAKNNLCNEAEVPAILRGFSNMIVDTCNTLVTSQRVTIRAFIDNSTHRQNAMFFSIYTSEVLNNRYRTLALFGNFITFSAEKMPENSVE</sequence>
<accession>A0A5M3TAN0</accession>
<dbReference type="RefSeq" id="WP_014275541.1">
    <property type="nucleotide sequence ID" value="NZ_BIMW01000121.1"/>
</dbReference>
<protein>
    <recommendedName>
        <fullName evidence="3">DUF4359 domain-containing protein</fullName>
    </recommendedName>
</protein>
<keyword evidence="2" id="KW-1185">Reference proteome</keyword>
<evidence type="ECO:0000313" key="2">
    <source>
        <dbReference type="Proteomes" id="UP000326169"/>
    </source>
</evidence>
<name>A0A5M3TAN0_LIMPL</name>
<proteinExistence type="predicted"/>
<gene>
    <name evidence="1" type="ORF">NIES46_30810</name>
</gene>
<reference evidence="1 2" key="1">
    <citation type="journal article" date="2019" name="J Genomics">
        <title>The Draft Genome of a Hydrogen-producing Cyanobacterium, Arthrospira platensis NIES-46.</title>
        <authorList>
            <person name="Suzuki S."/>
            <person name="Yamaguchi H."/>
            <person name="Kawachi M."/>
        </authorList>
    </citation>
    <scope>NUCLEOTIDE SEQUENCE [LARGE SCALE GENOMIC DNA]</scope>
    <source>
        <strain evidence="1 2">NIES-46</strain>
    </source>
</reference>
<dbReference type="EMBL" id="BIMW01000121">
    <property type="protein sequence ID" value="GCE95020.1"/>
    <property type="molecule type" value="Genomic_DNA"/>
</dbReference>